<feature type="signal peptide" evidence="1">
    <location>
        <begin position="1"/>
        <end position="21"/>
    </location>
</feature>
<evidence type="ECO:0000313" key="3">
    <source>
        <dbReference type="Proteomes" id="UP000318571"/>
    </source>
</evidence>
<feature type="non-terminal residue" evidence="2">
    <location>
        <position position="117"/>
    </location>
</feature>
<dbReference type="Proteomes" id="UP000318571">
    <property type="component" value="Chromosome 5"/>
</dbReference>
<evidence type="ECO:0000256" key="1">
    <source>
        <dbReference type="SAM" id="SignalP"/>
    </source>
</evidence>
<evidence type="ECO:0000313" key="2">
    <source>
        <dbReference type="EMBL" id="TRY76911.1"/>
    </source>
</evidence>
<feature type="chain" id="PRO_5022026470" evidence="1">
    <location>
        <begin position="22"/>
        <end position="117"/>
    </location>
</feature>
<gene>
    <name evidence="2" type="ORF">TCAL_07323</name>
</gene>
<keyword evidence="1" id="KW-0732">Signal</keyword>
<sequence>MIVPFTLLLVFGLWNNNLVSSQATDPTYSQWNIKVEYDQFGGTPPKCLAECNTSCVQGESLCFANLIHVDTPDKKLNPLDEKFYVHCMCSKSTIRRDPGLDHLSRSNNHSHNHNHYH</sequence>
<name>A0A553PGV4_TIGCA</name>
<protein>
    <submittedName>
        <fullName evidence="2">Uncharacterized protein</fullName>
    </submittedName>
</protein>
<keyword evidence="3" id="KW-1185">Reference proteome</keyword>
<reference evidence="2 3" key="1">
    <citation type="journal article" date="2018" name="Nat. Ecol. Evol.">
        <title>Genomic signatures of mitonuclear coevolution across populations of Tigriopus californicus.</title>
        <authorList>
            <person name="Barreto F.S."/>
            <person name="Watson E.T."/>
            <person name="Lima T.G."/>
            <person name="Willett C.S."/>
            <person name="Edmands S."/>
            <person name="Li W."/>
            <person name="Burton R.S."/>
        </authorList>
    </citation>
    <scope>NUCLEOTIDE SEQUENCE [LARGE SCALE GENOMIC DNA]</scope>
    <source>
        <strain evidence="2 3">San Diego</strain>
    </source>
</reference>
<organism evidence="2 3">
    <name type="scientific">Tigriopus californicus</name>
    <name type="common">Marine copepod</name>
    <dbReference type="NCBI Taxonomy" id="6832"/>
    <lineage>
        <taxon>Eukaryota</taxon>
        <taxon>Metazoa</taxon>
        <taxon>Ecdysozoa</taxon>
        <taxon>Arthropoda</taxon>
        <taxon>Crustacea</taxon>
        <taxon>Multicrustacea</taxon>
        <taxon>Hexanauplia</taxon>
        <taxon>Copepoda</taxon>
        <taxon>Harpacticoida</taxon>
        <taxon>Harpacticidae</taxon>
        <taxon>Tigriopus</taxon>
    </lineage>
</organism>
<dbReference type="AlphaFoldDB" id="A0A553PGV4"/>
<proteinExistence type="predicted"/>
<accession>A0A553PGV4</accession>
<dbReference type="EMBL" id="VCGU01000004">
    <property type="protein sequence ID" value="TRY76911.1"/>
    <property type="molecule type" value="Genomic_DNA"/>
</dbReference>
<comment type="caution">
    <text evidence="2">The sequence shown here is derived from an EMBL/GenBank/DDBJ whole genome shotgun (WGS) entry which is preliminary data.</text>
</comment>